<evidence type="ECO:0000313" key="3">
    <source>
        <dbReference type="Proteomes" id="UP001382727"/>
    </source>
</evidence>
<feature type="domain" description="Methyltransferase type 11" evidence="1">
    <location>
        <begin position="162"/>
        <end position="254"/>
    </location>
</feature>
<sequence>MSTGVEATAPRPIDPLAPARPTYVDDLVEVMSTVGTLPRRTLRTVRTEHFDISHQGHVVRVAHRVPLGQVHTGLSELLSREVFGPGWLRGADVFERIVTGIVLTSAEDPLDAWEHYYRTSLREIEAAVSLGDSPAAGLHGAIAGYAPVYAHAEGQLVGESLLELGSSFGFFSLRQASTRTVTAIDVSPGSVRLLERVSARLGTPVETHVADAAHVPLPDGCADSVVALHLLEHVEPGHGWRIIDEAIRLARKRVIIAVPYEDVPEELWGHVRTLDSEDLRAYGQRTALPFSVQEQHGGWLVIDVD</sequence>
<dbReference type="Pfam" id="PF08241">
    <property type="entry name" value="Methyltransf_11"/>
    <property type="match status" value="1"/>
</dbReference>
<dbReference type="InterPro" id="IPR013216">
    <property type="entry name" value="Methyltransf_11"/>
</dbReference>
<dbReference type="Gene3D" id="3.40.50.150">
    <property type="entry name" value="Vaccinia Virus protein VP39"/>
    <property type="match status" value="1"/>
</dbReference>
<dbReference type="EMBL" id="CP144913">
    <property type="protein sequence ID" value="WXB76060.1"/>
    <property type="molecule type" value="Genomic_DNA"/>
</dbReference>
<keyword evidence="2" id="KW-0489">Methyltransferase</keyword>
<keyword evidence="3" id="KW-1185">Reference proteome</keyword>
<reference evidence="2 3" key="1">
    <citation type="submission" date="2024-02" db="EMBL/GenBank/DDBJ databases">
        <title>Janibacter sp. nov., isolated from gut of marine sandworm.</title>
        <authorList>
            <person name="Kim B."/>
            <person name="Jun M.O."/>
            <person name="Shin N.-R."/>
        </authorList>
    </citation>
    <scope>NUCLEOTIDE SEQUENCE [LARGE SCALE GENOMIC DNA]</scope>
    <source>
        <strain evidence="2 3">A1S7</strain>
    </source>
</reference>
<dbReference type="NCBIfam" id="NF041255">
    <property type="entry name" value="mycofact_MftM"/>
    <property type="match status" value="1"/>
</dbReference>
<dbReference type="InterPro" id="IPR029063">
    <property type="entry name" value="SAM-dependent_MTases_sf"/>
</dbReference>
<dbReference type="GO" id="GO:0008168">
    <property type="term" value="F:methyltransferase activity"/>
    <property type="evidence" value="ECO:0007669"/>
    <property type="project" value="UniProtKB-KW"/>
</dbReference>
<dbReference type="SUPFAM" id="SSF53335">
    <property type="entry name" value="S-adenosyl-L-methionine-dependent methyltransferases"/>
    <property type="match status" value="1"/>
</dbReference>
<gene>
    <name evidence="2" type="primary">mftM</name>
    <name evidence="2" type="ORF">V1351_14125</name>
</gene>
<keyword evidence="2" id="KW-0808">Transferase</keyword>
<organism evidence="2 3">
    <name type="scientific">Janibacter alittae</name>
    <dbReference type="NCBI Taxonomy" id="3115209"/>
    <lineage>
        <taxon>Bacteria</taxon>
        <taxon>Bacillati</taxon>
        <taxon>Actinomycetota</taxon>
        <taxon>Actinomycetes</taxon>
        <taxon>Micrococcales</taxon>
        <taxon>Intrasporangiaceae</taxon>
        <taxon>Janibacter</taxon>
    </lineage>
</organism>
<evidence type="ECO:0000313" key="2">
    <source>
        <dbReference type="EMBL" id="WXB76060.1"/>
    </source>
</evidence>
<name>A0ABZ2MG70_9MICO</name>
<dbReference type="Proteomes" id="UP001382727">
    <property type="component" value="Chromosome"/>
</dbReference>
<dbReference type="CDD" id="cd02440">
    <property type="entry name" value="AdoMet_MTases"/>
    <property type="match status" value="1"/>
</dbReference>
<evidence type="ECO:0000259" key="1">
    <source>
        <dbReference type="Pfam" id="PF08241"/>
    </source>
</evidence>
<dbReference type="GO" id="GO:0032259">
    <property type="term" value="P:methylation"/>
    <property type="evidence" value="ECO:0007669"/>
    <property type="project" value="UniProtKB-KW"/>
</dbReference>
<proteinExistence type="predicted"/>
<dbReference type="RefSeq" id="WP_338748828.1">
    <property type="nucleotide sequence ID" value="NZ_CP144913.1"/>
</dbReference>
<accession>A0ABZ2MG70</accession>
<protein>
    <submittedName>
        <fullName evidence="2">Mycofactocin oligosaccharide methyltransferase MftM</fullName>
    </submittedName>
</protein>